<reference evidence="2" key="1">
    <citation type="journal article" date="2019" name="Int. J. Syst. Evol. Microbiol.">
        <title>The Global Catalogue of Microorganisms (GCM) 10K type strain sequencing project: providing services to taxonomists for standard genome sequencing and annotation.</title>
        <authorList>
            <consortium name="The Broad Institute Genomics Platform"/>
            <consortium name="The Broad Institute Genome Sequencing Center for Infectious Disease"/>
            <person name="Wu L."/>
            <person name="Ma J."/>
        </authorList>
    </citation>
    <scope>NUCLEOTIDE SEQUENCE [LARGE SCALE GENOMIC DNA]</scope>
    <source>
        <strain evidence="2">CCUG 55608</strain>
    </source>
</reference>
<evidence type="ECO:0000313" key="2">
    <source>
        <dbReference type="Proteomes" id="UP001597116"/>
    </source>
</evidence>
<evidence type="ECO:0000313" key="1">
    <source>
        <dbReference type="EMBL" id="MFD1140641.1"/>
    </source>
</evidence>
<dbReference type="EMBL" id="JBHTLP010000002">
    <property type="protein sequence ID" value="MFD1140641.1"/>
    <property type="molecule type" value="Genomic_DNA"/>
</dbReference>
<keyword evidence="2" id="KW-1185">Reference proteome</keyword>
<gene>
    <name evidence="1" type="ORF">ACFQ4C_05965</name>
</gene>
<accession>A0ABW3QA25</accession>
<name>A0ABW3QA25_9BACT</name>
<organism evidence="1 2">
    <name type="scientific">Larkinella insperata</name>
    <dbReference type="NCBI Taxonomy" id="332158"/>
    <lineage>
        <taxon>Bacteria</taxon>
        <taxon>Pseudomonadati</taxon>
        <taxon>Bacteroidota</taxon>
        <taxon>Cytophagia</taxon>
        <taxon>Cytophagales</taxon>
        <taxon>Spirosomataceae</taxon>
        <taxon>Larkinella</taxon>
    </lineage>
</organism>
<protein>
    <submittedName>
        <fullName evidence="1">Uncharacterized protein</fullName>
    </submittedName>
</protein>
<dbReference type="RefSeq" id="WP_265989267.1">
    <property type="nucleotide sequence ID" value="NZ_CP110973.1"/>
</dbReference>
<comment type="caution">
    <text evidence="1">The sequence shown here is derived from an EMBL/GenBank/DDBJ whole genome shotgun (WGS) entry which is preliminary data.</text>
</comment>
<dbReference type="Proteomes" id="UP001597116">
    <property type="component" value="Unassembled WGS sequence"/>
</dbReference>
<proteinExistence type="predicted"/>
<sequence>MDKELRNCYRRIGRVICHYYLSAPGAFEPTVREYQEWLQELSPEEQAFYRKLGFQVCRAANAFRQNWLERRGYSLKDYLQVHLSPLDYAIFCQRPVLCEEADFSA</sequence>